<proteinExistence type="predicted"/>
<protein>
    <submittedName>
        <fullName evidence="2">Uncharacterized protein</fullName>
    </submittedName>
</protein>
<dbReference type="EMBL" id="JABCKV010000346">
    <property type="protein sequence ID" value="KAG5641275.1"/>
    <property type="molecule type" value="Genomic_DNA"/>
</dbReference>
<feature type="compositionally biased region" description="Basic and acidic residues" evidence="1">
    <location>
        <begin position="179"/>
        <end position="188"/>
    </location>
</feature>
<feature type="region of interest" description="Disordered" evidence="1">
    <location>
        <begin position="20"/>
        <end position="41"/>
    </location>
</feature>
<reference evidence="2" key="1">
    <citation type="submission" date="2020-07" db="EMBL/GenBank/DDBJ databases">
        <authorList>
            <person name="Nieuwenhuis M."/>
            <person name="Van De Peppel L.J.J."/>
        </authorList>
    </citation>
    <scope>NUCLEOTIDE SEQUENCE</scope>
    <source>
        <strain evidence="2">AP01</strain>
        <tissue evidence="2">Mycelium</tissue>
    </source>
</reference>
<feature type="non-terminal residue" evidence="2">
    <location>
        <position position="1"/>
    </location>
</feature>
<feature type="compositionally biased region" description="Polar residues" evidence="1">
    <location>
        <begin position="164"/>
        <end position="175"/>
    </location>
</feature>
<evidence type="ECO:0000313" key="2">
    <source>
        <dbReference type="EMBL" id="KAG5641275.1"/>
    </source>
</evidence>
<name>A0A9P7G5N3_9AGAR</name>
<evidence type="ECO:0000256" key="1">
    <source>
        <dbReference type="SAM" id="MobiDB-lite"/>
    </source>
</evidence>
<reference evidence="2" key="2">
    <citation type="submission" date="2021-10" db="EMBL/GenBank/DDBJ databases">
        <title>Phylogenomics reveals ancestral predisposition of the termite-cultivated fungus Termitomyces towards a domesticated lifestyle.</title>
        <authorList>
            <person name="Auxier B."/>
            <person name="Grum-Grzhimaylo A."/>
            <person name="Cardenas M.E."/>
            <person name="Lodge J.D."/>
            <person name="Laessoe T."/>
            <person name="Pedersen O."/>
            <person name="Smith M.E."/>
            <person name="Kuyper T.W."/>
            <person name="Franco-Molano E.A."/>
            <person name="Baroni T.J."/>
            <person name="Aanen D.K."/>
        </authorList>
    </citation>
    <scope>NUCLEOTIDE SEQUENCE</scope>
    <source>
        <strain evidence="2">AP01</strain>
        <tissue evidence="2">Mycelium</tissue>
    </source>
</reference>
<dbReference type="Proteomes" id="UP000775547">
    <property type="component" value="Unassembled WGS sequence"/>
</dbReference>
<keyword evidence="3" id="KW-1185">Reference proteome</keyword>
<evidence type="ECO:0000313" key="3">
    <source>
        <dbReference type="Proteomes" id="UP000775547"/>
    </source>
</evidence>
<accession>A0A9P7G5N3</accession>
<feature type="region of interest" description="Disordered" evidence="1">
    <location>
        <begin position="101"/>
        <end position="194"/>
    </location>
</feature>
<sequence length="238" mass="26278">KQSSLPELSEELQRILTFTFPSAPENPPSNPTITSDWPHLHHPRPRKPIRIDLMELSLKAEQELENMQSTDLDAEVQEIDSAPTRSASQVYADFLRFRETTCDSTSNSHPRESNREEDDPALPSIRPFGDCSEKEKCAASPDSGYGSGQNNSEAVFMRPAYTGQAGSPPSANNTPGPIERQRSRKDSSSEFEEANNLPTCIDALHTLGLVETALERVETFTAVSSPVSSQFHDLSDAF</sequence>
<dbReference type="AlphaFoldDB" id="A0A9P7G5N3"/>
<gene>
    <name evidence="2" type="ORF">DXG03_005587</name>
</gene>
<comment type="caution">
    <text evidence="2">The sequence shown here is derived from an EMBL/GenBank/DDBJ whole genome shotgun (WGS) entry which is preliminary data.</text>
</comment>
<organism evidence="2 3">
    <name type="scientific">Asterophora parasitica</name>
    <dbReference type="NCBI Taxonomy" id="117018"/>
    <lineage>
        <taxon>Eukaryota</taxon>
        <taxon>Fungi</taxon>
        <taxon>Dikarya</taxon>
        <taxon>Basidiomycota</taxon>
        <taxon>Agaricomycotina</taxon>
        <taxon>Agaricomycetes</taxon>
        <taxon>Agaricomycetidae</taxon>
        <taxon>Agaricales</taxon>
        <taxon>Tricholomatineae</taxon>
        <taxon>Lyophyllaceae</taxon>
        <taxon>Asterophora</taxon>
    </lineage>
</organism>